<reference evidence="1 2" key="1">
    <citation type="journal article" date="2023" name="Plants (Basel)">
        <title>Bridging the Gap: Combining Genomics and Transcriptomics Approaches to Understand Stylosanthes scabra, an Orphan Legume from the Brazilian Caatinga.</title>
        <authorList>
            <person name="Ferreira-Neto J.R.C."/>
            <person name="da Silva M.D."/>
            <person name="Binneck E."/>
            <person name="de Melo N.F."/>
            <person name="da Silva R.H."/>
            <person name="de Melo A.L.T.M."/>
            <person name="Pandolfi V."/>
            <person name="Bustamante F.O."/>
            <person name="Brasileiro-Vidal A.C."/>
            <person name="Benko-Iseppon A.M."/>
        </authorList>
    </citation>
    <scope>NUCLEOTIDE SEQUENCE [LARGE SCALE GENOMIC DNA]</scope>
    <source>
        <tissue evidence="1">Leaves</tissue>
    </source>
</reference>
<evidence type="ECO:0000313" key="2">
    <source>
        <dbReference type="Proteomes" id="UP001341840"/>
    </source>
</evidence>
<organism evidence="1 2">
    <name type="scientific">Stylosanthes scabra</name>
    <dbReference type="NCBI Taxonomy" id="79078"/>
    <lineage>
        <taxon>Eukaryota</taxon>
        <taxon>Viridiplantae</taxon>
        <taxon>Streptophyta</taxon>
        <taxon>Embryophyta</taxon>
        <taxon>Tracheophyta</taxon>
        <taxon>Spermatophyta</taxon>
        <taxon>Magnoliopsida</taxon>
        <taxon>eudicotyledons</taxon>
        <taxon>Gunneridae</taxon>
        <taxon>Pentapetalae</taxon>
        <taxon>rosids</taxon>
        <taxon>fabids</taxon>
        <taxon>Fabales</taxon>
        <taxon>Fabaceae</taxon>
        <taxon>Papilionoideae</taxon>
        <taxon>50 kb inversion clade</taxon>
        <taxon>dalbergioids sensu lato</taxon>
        <taxon>Dalbergieae</taxon>
        <taxon>Pterocarpus clade</taxon>
        <taxon>Stylosanthes</taxon>
    </lineage>
</organism>
<gene>
    <name evidence="1" type="ORF">PIB30_054521</name>
</gene>
<comment type="caution">
    <text evidence="1">The sequence shown here is derived from an EMBL/GenBank/DDBJ whole genome shotgun (WGS) entry which is preliminary data.</text>
</comment>
<feature type="non-terminal residue" evidence="1">
    <location>
        <position position="1"/>
    </location>
</feature>
<sequence length="146" mass="16068">GDKHLLEKVEVDSTSPLLSLLTDAKKPMLEEPENEASTLIFVHLAGGGFQVAFLSTLLAWLIGQCWLCEPNHTAFVHGHNNKQCSVVSGACKQIGHKADTTRNAEVTSRFTVGISEGYYRRILGGLFRQRFPINLTVISTEMLEGI</sequence>
<accession>A0ABU6VIK0</accession>
<evidence type="ECO:0000313" key="1">
    <source>
        <dbReference type="EMBL" id="MED6172934.1"/>
    </source>
</evidence>
<keyword evidence="2" id="KW-1185">Reference proteome</keyword>
<dbReference type="EMBL" id="JASCZI010151451">
    <property type="protein sequence ID" value="MED6172934.1"/>
    <property type="molecule type" value="Genomic_DNA"/>
</dbReference>
<name>A0ABU6VIK0_9FABA</name>
<proteinExistence type="predicted"/>
<protein>
    <submittedName>
        <fullName evidence="1">Uncharacterized protein</fullName>
    </submittedName>
</protein>
<dbReference type="Proteomes" id="UP001341840">
    <property type="component" value="Unassembled WGS sequence"/>
</dbReference>